<feature type="region of interest" description="Disordered" evidence="1">
    <location>
        <begin position="261"/>
        <end position="323"/>
    </location>
</feature>
<accession>A0ABN8Z8H8</accession>
<evidence type="ECO:0000313" key="2">
    <source>
        <dbReference type="EMBL" id="CAI9168903.1"/>
    </source>
</evidence>
<gene>
    <name evidence="2" type="ORF">MRATA1EN1_LOCUS17865</name>
</gene>
<feature type="compositionally biased region" description="Polar residues" evidence="1">
    <location>
        <begin position="266"/>
        <end position="290"/>
    </location>
</feature>
<dbReference type="Proteomes" id="UP001176941">
    <property type="component" value="Chromosome 28"/>
</dbReference>
<feature type="region of interest" description="Disordered" evidence="1">
    <location>
        <begin position="1"/>
        <end position="60"/>
    </location>
</feature>
<evidence type="ECO:0000313" key="3">
    <source>
        <dbReference type="Proteomes" id="UP001176941"/>
    </source>
</evidence>
<organism evidence="2 3">
    <name type="scientific">Rangifer tarandus platyrhynchus</name>
    <name type="common">Svalbard reindeer</name>
    <dbReference type="NCBI Taxonomy" id="3082113"/>
    <lineage>
        <taxon>Eukaryota</taxon>
        <taxon>Metazoa</taxon>
        <taxon>Chordata</taxon>
        <taxon>Craniata</taxon>
        <taxon>Vertebrata</taxon>
        <taxon>Euteleostomi</taxon>
        <taxon>Mammalia</taxon>
        <taxon>Eutheria</taxon>
        <taxon>Laurasiatheria</taxon>
        <taxon>Artiodactyla</taxon>
        <taxon>Ruminantia</taxon>
        <taxon>Pecora</taxon>
        <taxon>Cervidae</taxon>
        <taxon>Odocoileinae</taxon>
        <taxon>Rangifer</taxon>
    </lineage>
</organism>
<dbReference type="EMBL" id="OX459964">
    <property type="protein sequence ID" value="CAI9168903.1"/>
    <property type="molecule type" value="Genomic_DNA"/>
</dbReference>
<reference evidence="2" key="1">
    <citation type="submission" date="2023-04" db="EMBL/GenBank/DDBJ databases">
        <authorList>
            <consortium name="ELIXIR-Norway"/>
        </authorList>
    </citation>
    <scope>NUCLEOTIDE SEQUENCE [LARGE SCALE GENOMIC DNA]</scope>
</reference>
<proteinExistence type="predicted"/>
<name>A0ABN8Z8H8_RANTA</name>
<keyword evidence="3" id="KW-1185">Reference proteome</keyword>
<feature type="compositionally biased region" description="Basic and acidic residues" evidence="1">
    <location>
        <begin position="31"/>
        <end position="60"/>
    </location>
</feature>
<protein>
    <submittedName>
        <fullName evidence="2">Uncharacterized protein</fullName>
    </submittedName>
</protein>
<sequence>MLVRAARGPGRSNSGTGTHAPLSAPIRGTPRRAEHRGCWNRKDLDSGPERHQRESAFVHRKGDSRSSFQLGLEKPASAFLCQLMSSELRLRGGLAASPRPDCFAVETQMVASRLFAWSSWMGWGSAVRRTDGDPTSVTLTSLQTERRDAPWISRYLLAGGAGVYPSAGASAPTPPGTRAWKGLGLLWRTPLGEASPSGMDPGLVLDSEAVKGPATRSPALGYNAERMNISQAVGHPSLGALHSDRTLTRMMPPRQRLLACMRSPMTPGSSNDGLPPQHQSFLEGSRLSQRGQDRHSCPPLHLERTHSEDGPATTGSPREGLSP</sequence>
<feature type="compositionally biased region" description="Basic and acidic residues" evidence="1">
    <location>
        <begin position="291"/>
        <end position="309"/>
    </location>
</feature>
<evidence type="ECO:0000256" key="1">
    <source>
        <dbReference type="SAM" id="MobiDB-lite"/>
    </source>
</evidence>